<dbReference type="Pfam" id="PF12704">
    <property type="entry name" value="MacB_PCD"/>
    <property type="match status" value="1"/>
</dbReference>
<dbReference type="EMBL" id="JAPFQP010000001">
    <property type="protein sequence ID" value="MCX2719047.1"/>
    <property type="molecule type" value="Genomic_DNA"/>
</dbReference>
<dbReference type="InterPro" id="IPR025857">
    <property type="entry name" value="MacB_PCD"/>
</dbReference>
<feature type="transmembrane region" description="Helical" evidence="7">
    <location>
        <begin position="331"/>
        <end position="357"/>
    </location>
</feature>
<proteinExistence type="inferred from homology"/>
<accession>A0AAE3ML84</accession>
<dbReference type="PANTHER" id="PTHR30572">
    <property type="entry name" value="MEMBRANE COMPONENT OF TRANSPORTER-RELATED"/>
    <property type="match status" value="1"/>
</dbReference>
<keyword evidence="5 7" id="KW-0472">Membrane</keyword>
<feature type="domain" description="ABC3 transporter permease C-terminal" evidence="8">
    <location>
        <begin position="290"/>
        <end position="405"/>
    </location>
</feature>
<feature type="transmembrane region" description="Helical" evidence="7">
    <location>
        <begin position="377"/>
        <end position="400"/>
    </location>
</feature>
<evidence type="ECO:0000313" key="10">
    <source>
        <dbReference type="EMBL" id="MCX2719047.1"/>
    </source>
</evidence>
<dbReference type="Proteomes" id="UP001207116">
    <property type="component" value="Unassembled WGS sequence"/>
</dbReference>
<evidence type="ECO:0000313" key="11">
    <source>
        <dbReference type="Proteomes" id="UP001207116"/>
    </source>
</evidence>
<comment type="similarity">
    <text evidence="6">Belongs to the ABC-4 integral membrane protein family.</text>
</comment>
<evidence type="ECO:0000256" key="5">
    <source>
        <dbReference type="ARBA" id="ARBA00023136"/>
    </source>
</evidence>
<evidence type="ECO:0000256" key="6">
    <source>
        <dbReference type="ARBA" id="ARBA00038076"/>
    </source>
</evidence>
<dbReference type="AlphaFoldDB" id="A0AAE3ML84"/>
<feature type="transmembrane region" description="Helical" evidence="7">
    <location>
        <begin position="286"/>
        <end position="311"/>
    </location>
</feature>
<gene>
    <name evidence="10" type="ORF">OO016_05490</name>
</gene>
<comment type="caution">
    <text evidence="10">The sequence shown here is derived from an EMBL/GenBank/DDBJ whole genome shotgun (WGS) entry which is preliminary data.</text>
</comment>
<feature type="transmembrane region" description="Helical" evidence="7">
    <location>
        <begin position="21"/>
        <end position="41"/>
    </location>
</feature>
<keyword evidence="3 7" id="KW-0812">Transmembrane</keyword>
<organism evidence="10 11">
    <name type="scientific">Lentiprolixibacter aurantiacus</name>
    <dbReference type="NCBI Taxonomy" id="2993939"/>
    <lineage>
        <taxon>Bacteria</taxon>
        <taxon>Pseudomonadati</taxon>
        <taxon>Bacteroidota</taxon>
        <taxon>Flavobacteriia</taxon>
        <taxon>Flavobacteriales</taxon>
        <taxon>Flavobacteriaceae</taxon>
        <taxon>Lentiprolixibacter</taxon>
    </lineage>
</organism>
<dbReference type="RefSeq" id="WP_266011487.1">
    <property type="nucleotide sequence ID" value="NZ_JAPFQP010000001.1"/>
</dbReference>
<evidence type="ECO:0000256" key="2">
    <source>
        <dbReference type="ARBA" id="ARBA00022475"/>
    </source>
</evidence>
<keyword evidence="2" id="KW-1003">Cell membrane</keyword>
<evidence type="ECO:0000256" key="3">
    <source>
        <dbReference type="ARBA" id="ARBA00022692"/>
    </source>
</evidence>
<dbReference type="InterPro" id="IPR050250">
    <property type="entry name" value="Macrolide_Exporter_MacB"/>
</dbReference>
<keyword evidence="11" id="KW-1185">Reference proteome</keyword>
<dbReference type="GO" id="GO:0022857">
    <property type="term" value="F:transmembrane transporter activity"/>
    <property type="evidence" value="ECO:0007669"/>
    <property type="project" value="TreeGrafter"/>
</dbReference>
<evidence type="ECO:0000259" key="8">
    <source>
        <dbReference type="Pfam" id="PF02687"/>
    </source>
</evidence>
<reference evidence="10" key="1">
    <citation type="submission" date="2022-11" db="EMBL/GenBank/DDBJ databases">
        <title>The characterization of three novel Bacteroidetes species and genomic analysis of their roles in tidal elemental geochemical cycles.</title>
        <authorList>
            <person name="Ma K.-J."/>
        </authorList>
    </citation>
    <scope>NUCLEOTIDE SEQUENCE</scope>
    <source>
        <strain evidence="10">M415</strain>
    </source>
</reference>
<sequence>MFDIERWQEIFDTIRKNKLRTFLTGLSVASGIFILVILLGFGQGMQNGVAQEFEEDAITSINVWAGTTTKEHKGMNPGRRIQLRNENYELVNELFVDDIEYGSSRTYINGLSINYGKESLAYGLQGVSPEFQFIENAKISEGRFINEYDEVNVAKVAVIGNKIKTDVFNSLESPIGEYIKISGIPFKIIGVFSENEDREEERIYIPLNTSQKVFNEADRIGNISYTLPPADDFKTAVAEATEFKNKLRTHLQRVHTVAPEDTSAINVFSMMEAADRYFSLIDNIKLFFWFVGICTVIAGIVGVSNIMLIVVKERTREIGIRKAIGAKPWAIVGLILQESIFVTAISGFSGFIFSMGLLEIFGPYIEVDYIVNPSVNFNVALSTVILLIIAGTLAGFFPAWRAANIHTIKALKDE</sequence>
<name>A0AAE3ML84_9FLAO</name>
<keyword evidence="4 7" id="KW-1133">Transmembrane helix</keyword>
<evidence type="ECO:0000256" key="4">
    <source>
        <dbReference type="ARBA" id="ARBA00022989"/>
    </source>
</evidence>
<dbReference type="PANTHER" id="PTHR30572:SF4">
    <property type="entry name" value="ABC TRANSPORTER PERMEASE YTRF"/>
    <property type="match status" value="1"/>
</dbReference>
<comment type="subcellular location">
    <subcellularLocation>
        <location evidence="1">Cell membrane</location>
        <topology evidence="1">Multi-pass membrane protein</topology>
    </subcellularLocation>
</comment>
<dbReference type="InterPro" id="IPR003838">
    <property type="entry name" value="ABC3_permease_C"/>
</dbReference>
<evidence type="ECO:0000256" key="7">
    <source>
        <dbReference type="SAM" id="Phobius"/>
    </source>
</evidence>
<dbReference type="Pfam" id="PF02687">
    <property type="entry name" value="FtsX"/>
    <property type="match status" value="1"/>
</dbReference>
<evidence type="ECO:0000259" key="9">
    <source>
        <dbReference type="Pfam" id="PF12704"/>
    </source>
</evidence>
<protein>
    <submittedName>
        <fullName evidence="10">ABC transporter permease</fullName>
    </submittedName>
</protein>
<feature type="domain" description="MacB-like periplasmic core" evidence="9">
    <location>
        <begin position="21"/>
        <end position="242"/>
    </location>
</feature>
<dbReference type="GO" id="GO:0005886">
    <property type="term" value="C:plasma membrane"/>
    <property type="evidence" value="ECO:0007669"/>
    <property type="project" value="UniProtKB-SubCell"/>
</dbReference>
<evidence type="ECO:0000256" key="1">
    <source>
        <dbReference type="ARBA" id="ARBA00004651"/>
    </source>
</evidence>